<sequence length="293" mass="32972">ENNFLSSTIKINCRNPDKKRTVYNEAQATIKCGRPDFSYNYEQLYLCKETGEFDCKDVLLFNPHGKYSMSQQSSGPHVTITDITPEDQGIYWCAERKDLFDRSYRKINITVRSGKCHTKRPLSRTANFSIPSDGSSISPSPQAKSLGVILDSTLSFTAHINSITRIAYFHLRNIRQLTPLPYLYTASSPPVSTIVIPCCLVSLKKLSINSNWSKMQPPASSHTPSINHITPVLQQLHWLPITHRIQYKILLLTFKAIHKLAPPYLTDLLHVSAPPPPPSGSLPPSRPSRHHGE</sequence>
<evidence type="ECO:0000313" key="2">
    <source>
        <dbReference type="Proteomes" id="UP000694523"/>
    </source>
</evidence>
<organism evidence="1 2">
    <name type="scientific">Neogobius melanostomus</name>
    <name type="common">round goby</name>
    <dbReference type="NCBI Taxonomy" id="47308"/>
    <lineage>
        <taxon>Eukaryota</taxon>
        <taxon>Metazoa</taxon>
        <taxon>Chordata</taxon>
        <taxon>Craniata</taxon>
        <taxon>Vertebrata</taxon>
        <taxon>Euteleostomi</taxon>
        <taxon>Actinopterygii</taxon>
        <taxon>Neopterygii</taxon>
        <taxon>Teleostei</taxon>
        <taxon>Neoteleostei</taxon>
        <taxon>Acanthomorphata</taxon>
        <taxon>Gobiaria</taxon>
        <taxon>Gobiiformes</taxon>
        <taxon>Gobioidei</taxon>
        <taxon>Gobiidae</taxon>
        <taxon>Benthophilinae</taxon>
        <taxon>Neogobiini</taxon>
        <taxon>Neogobius</taxon>
    </lineage>
</organism>
<proteinExistence type="predicted"/>
<accession>A0A8C6TL76</accession>
<evidence type="ECO:0000313" key="1">
    <source>
        <dbReference type="Ensembl" id="ENSNMLP00000023175.1"/>
    </source>
</evidence>
<protein>
    <recommendedName>
        <fullName evidence="3">Immunoglobulin subtype domain-containing protein</fullName>
    </recommendedName>
</protein>
<dbReference type="Ensembl" id="ENSNMLT00000025934.1">
    <property type="protein sequence ID" value="ENSNMLP00000023175.1"/>
    <property type="gene ID" value="ENSNMLG00000014934.1"/>
</dbReference>
<dbReference type="Gene3D" id="2.60.40.10">
    <property type="entry name" value="Immunoglobulins"/>
    <property type="match status" value="1"/>
</dbReference>
<dbReference type="InterPro" id="IPR036179">
    <property type="entry name" value="Ig-like_dom_sf"/>
</dbReference>
<name>A0A8C6TL76_9GOBI</name>
<dbReference type="InterPro" id="IPR013783">
    <property type="entry name" value="Ig-like_fold"/>
</dbReference>
<dbReference type="PANTHER" id="PTHR33332">
    <property type="entry name" value="REVERSE TRANSCRIPTASE DOMAIN-CONTAINING PROTEIN"/>
    <property type="match status" value="1"/>
</dbReference>
<reference evidence="1" key="1">
    <citation type="submission" date="2025-08" db="UniProtKB">
        <authorList>
            <consortium name="Ensembl"/>
        </authorList>
    </citation>
    <scope>IDENTIFICATION</scope>
</reference>
<keyword evidence="2" id="KW-1185">Reference proteome</keyword>
<dbReference type="SUPFAM" id="SSF48726">
    <property type="entry name" value="Immunoglobulin"/>
    <property type="match status" value="1"/>
</dbReference>
<reference evidence="1" key="2">
    <citation type="submission" date="2025-09" db="UniProtKB">
        <authorList>
            <consortium name="Ensembl"/>
        </authorList>
    </citation>
    <scope>IDENTIFICATION</scope>
</reference>
<evidence type="ECO:0008006" key="3">
    <source>
        <dbReference type="Google" id="ProtNLM"/>
    </source>
</evidence>
<dbReference type="AlphaFoldDB" id="A0A8C6TL76"/>
<dbReference type="Proteomes" id="UP000694523">
    <property type="component" value="Unplaced"/>
</dbReference>